<accession>A0A6A6IBV0</accession>
<dbReference type="PANTHER" id="PTHR36195">
    <property type="entry name" value="DOMAIN PROTEIN, PUTATIVE (AFU_ORTHOLOGUE AFUA_5G01990)-RELATED-RELATED"/>
    <property type="match status" value="1"/>
</dbReference>
<proteinExistence type="predicted"/>
<organism evidence="2 3">
    <name type="scientific">Trematosphaeria pertusa</name>
    <dbReference type="NCBI Taxonomy" id="390896"/>
    <lineage>
        <taxon>Eukaryota</taxon>
        <taxon>Fungi</taxon>
        <taxon>Dikarya</taxon>
        <taxon>Ascomycota</taxon>
        <taxon>Pezizomycotina</taxon>
        <taxon>Dothideomycetes</taxon>
        <taxon>Pleosporomycetidae</taxon>
        <taxon>Pleosporales</taxon>
        <taxon>Massarineae</taxon>
        <taxon>Trematosphaeriaceae</taxon>
        <taxon>Trematosphaeria</taxon>
    </lineage>
</organism>
<dbReference type="AlphaFoldDB" id="A0A6A6IBV0"/>
<dbReference type="Pfam" id="PF04681">
    <property type="entry name" value="Bys1"/>
    <property type="match status" value="1"/>
</dbReference>
<evidence type="ECO:0000313" key="3">
    <source>
        <dbReference type="Proteomes" id="UP000800094"/>
    </source>
</evidence>
<keyword evidence="3" id="KW-1185">Reference proteome</keyword>
<keyword evidence="1" id="KW-0732">Signal</keyword>
<evidence type="ECO:0000256" key="1">
    <source>
        <dbReference type="SAM" id="SignalP"/>
    </source>
</evidence>
<dbReference type="RefSeq" id="XP_033682865.1">
    <property type="nucleotide sequence ID" value="XM_033833386.1"/>
</dbReference>
<feature type="signal peptide" evidence="1">
    <location>
        <begin position="1"/>
        <end position="19"/>
    </location>
</feature>
<evidence type="ECO:0008006" key="4">
    <source>
        <dbReference type="Google" id="ProtNLM"/>
    </source>
</evidence>
<gene>
    <name evidence="2" type="ORF">BU26DRAFT_565291</name>
</gene>
<dbReference type="Proteomes" id="UP000800094">
    <property type="component" value="Unassembled WGS sequence"/>
</dbReference>
<dbReference type="GeneID" id="54586716"/>
<protein>
    <recommendedName>
        <fullName evidence="4">BYS1 domain protein</fullName>
    </recommendedName>
</protein>
<evidence type="ECO:0000313" key="2">
    <source>
        <dbReference type="EMBL" id="KAF2247861.1"/>
    </source>
</evidence>
<name>A0A6A6IBV0_9PLEO</name>
<dbReference type="PANTHER" id="PTHR36195:SF4">
    <property type="entry name" value="DOMAIN PROTEIN, PUTATIVE (AFU_ORTHOLOGUE AFUA_5G01990)-RELATED"/>
    <property type="match status" value="1"/>
</dbReference>
<sequence length="156" mass="16502">MRLTTLTTALALCASSTLAAPTGSTFAIVKNHCSFPIWITSVSNSAKPVVKVPASGNWVEPEYFDGTGTSIQIVTSDGGFYSDAPILNFGYTYNENSVYYDLNSIKGFSFSGQKITLGGGSNGDVPVITWDGAPPGHQDTRAYFAQTDLVLDLCAA</sequence>
<dbReference type="EMBL" id="ML987196">
    <property type="protein sequence ID" value="KAF2247861.1"/>
    <property type="molecule type" value="Genomic_DNA"/>
</dbReference>
<dbReference type="InterPro" id="IPR006771">
    <property type="entry name" value="CetA-like"/>
</dbReference>
<dbReference type="OrthoDB" id="3682664at2759"/>
<reference evidence="2" key="1">
    <citation type="journal article" date="2020" name="Stud. Mycol.">
        <title>101 Dothideomycetes genomes: a test case for predicting lifestyles and emergence of pathogens.</title>
        <authorList>
            <person name="Haridas S."/>
            <person name="Albert R."/>
            <person name="Binder M."/>
            <person name="Bloem J."/>
            <person name="Labutti K."/>
            <person name="Salamov A."/>
            <person name="Andreopoulos B."/>
            <person name="Baker S."/>
            <person name="Barry K."/>
            <person name="Bills G."/>
            <person name="Bluhm B."/>
            <person name="Cannon C."/>
            <person name="Castanera R."/>
            <person name="Culley D."/>
            <person name="Daum C."/>
            <person name="Ezra D."/>
            <person name="Gonzalez J."/>
            <person name="Henrissat B."/>
            <person name="Kuo A."/>
            <person name="Liang C."/>
            <person name="Lipzen A."/>
            <person name="Lutzoni F."/>
            <person name="Magnuson J."/>
            <person name="Mondo S."/>
            <person name="Nolan M."/>
            <person name="Ohm R."/>
            <person name="Pangilinan J."/>
            <person name="Park H.-J."/>
            <person name="Ramirez L."/>
            <person name="Alfaro M."/>
            <person name="Sun H."/>
            <person name="Tritt A."/>
            <person name="Yoshinaga Y."/>
            <person name="Zwiers L.-H."/>
            <person name="Turgeon B."/>
            <person name="Goodwin S."/>
            <person name="Spatafora J."/>
            <person name="Crous P."/>
            <person name="Grigoriev I."/>
        </authorList>
    </citation>
    <scope>NUCLEOTIDE SEQUENCE</scope>
    <source>
        <strain evidence="2">CBS 122368</strain>
    </source>
</reference>
<feature type="chain" id="PRO_5025660490" description="BYS1 domain protein" evidence="1">
    <location>
        <begin position="20"/>
        <end position="156"/>
    </location>
</feature>